<organism evidence="2">
    <name type="scientific">uncultured Frankineae bacterium</name>
    <dbReference type="NCBI Taxonomy" id="437475"/>
    <lineage>
        <taxon>Bacteria</taxon>
        <taxon>Bacillati</taxon>
        <taxon>Actinomycetota</taxon>
        <taxon>Actinomycetes</taxon>
        <taxon>Frankiales</taxon>
        <taxon>environmental samples</taxon>
    </lineage>
</organism>
<name>A0A6J4KRT7_9ACTN</name>
<feature type="compositionally biased region" description="Basic residues" evidence="1">
    <location>
        <begin position="9"/>
        <end position="21"/>
    </location>
</feature>
<proteinExistence type="predicted"/>
<feature type="compositionally biased region" description="Basic and acidic residues" evidence="1">
    <location>
        <begin position="115"/>
        <end position="128"/>
    </location>
</feature>
<accession>A0A6J4KRT7</accession>
<reference evidence="2" key="1">
    <citation type="submission" date="2020-02" db="EMBL/GenBank/DDBJ databases">
        <authorList>
            <person name="Meier V. D."/>
        </authorList>
    </citation>
    <scope>NUCLEOTIDE SEQUENCE</scope>
    <source>
        <strain evidence="2">AVDCRST_MAG07</strain>
    </source>
</reference>
<gene>
    <name evidence="2" type="ORF">AVDCRST_MAG07-767</name>
</gene>
<feature type="compositionally biased region" description="Basic residues" evidence="1">
    <location>
        <begin position="142"/>
        <end position="156"/>
    </location>
</feature>
<feature type="region of interest" description="Disordered" evidence="1">
    <location>
        <begin position="1"/>
        <end position="258"/>
    </location>
</feature>
<feature type="non-terminal residue" evidence="2">
    <location>
        <position position="1"/>
    </location>
</feature>
<feature type="compositionally biased region" description="Basic residues" evidence="1">
    <location>
        <begin position="77"/>
        <end position="86"/>
    </location>
</feature>
<dbReference type="AlphaFoldDB" id="A0A6J4KRT7"/>
<feature type="compositionally biased region" description="Low complexity" evidence="1">
    <location>
        <begin position="105"/>
        <end position="114"/>
    </location>
</feature>
<evidence type="ECO:0000313" key="2">
    <source>
        <dbReference type="EMBL" id="CAA9313662.1"/>
    </source>
</evidence>
<feature type="compositionally biased region" description="Basic residues" evidence="1">
    <location>
        <begin position="217"/>
        <end position="235"/>
    </location>
</feature>
<evidence type="ECO:0000256" key="1">
    <source>
        <dbReference type="SAM" id="MobiDB-lite"/>
    </source>
</evidence>
<feature type="compositionally biased region" description="Basic and acidic residues" evidence="1">
    <location>
        <begin position="171"/>
        <end position="181"/>
    </location>
</feature>
<protein>
    <submittedName>
        <fullName evidence="2">Transcriptional regulator, DeoR family</fullName>
    </submittedName>
</protein>
<feature type="compositionally biased region" description="Basic residues" evidence="1">
    <location>
        <begin position="193"/>
        <end position="209"/>
    </location>
</feature>
<sequence length="258" mass="27707">AGGTAPAAHPRRGASGRRRARLRADQPARRLGHDGPPRPRAPRPGGADPEGARRGDGAALLERGARLRGQVGARTRREARHRRGRGHAGAAGPVGRARRGHHHVAAGPAPAARVGADHHDQLGEDRRRPGVHAPGRADRRGPHAQRRPGRAGRRPRAALAALRPGLPGLPRHVDRRPEHAQHGGGGDQPGLRARGRAGRARRRLHQVGHRRADELRRPRRRRRAGHGCRTARRRAAAAAAPPGDRPRRDAGGRAGRHV</sequence>
<feature type="compositionally biased region" description="Basic and acidic residues" evidence="1">
    <location>
        <begin position="22"/>
        <end position="37"/>
    </location>
</feature>
<dbReference type="EMBL" id="CADCUB010000038">
    <property type="protein sequence ID" value="CAA9313662.1"/>
    <property type="molecule type" value="Genomic_DNA"/>
</dbReference>
<feature type="compositionally biased region" description="Low complexity" evidence="1">
    <location>
        <begin position="157"/>
        <end position="170"/>
    </location>
</feature>
<feature type="non-terminal residue" evidence="2">
    <location>
        <position position="258"/>
    </location>
</feature>